<comment type="catalytic activity">
    <reaction evidence="1">
        <text>ATP + H2O = ADP + phosphate + H(+)</text>
        <dbReference type="Rhea" id="RHEA:13065"/>
        <dbReference type="ChEBI" id="CHEBI:15377"/>
        <dbReference type="ChEBI" id="CHEBI:15378"/>
        <dbReference type="ChEBI" id="CHEBI:30616"/>
        <dbReference type="ChEBI" id="CHEBI:43474"/>
        <dbReference type="ChEBI" id="CHEBI:456216"/>
        <dbReference type="EC" id="5.6.2.3"/>
    </reaction>
</comment>
<keyword evidence="1" id="KW-0547">Nucleotide-binding</keyword>
<dbReference type="EMBL" id="CAJVPV010000724">
    <property type="protein sequence ID" value="CAG8471117.1"/>
    <property type="molecule type" value="Genomic_DNA"/>
</dbReference>
<dbReference type="AlphaFoldDB" id="A0A9N8Z3L9"/>
<dbReference type="Gene3D" id="3.40.50.300">
    <property type="entry name" value="P-loop containing nucleotide triphosphate hydrolases"/>
    <property type="match status" value="1"/>
</dbReference>
<evidence type="ECO:0000313" key="3">
    <source>
        <dbReference type="EMBL" id="CAG8471117.1"/>
    </source>
</evidence>
<dbReference type="InterPro" id="IPR027417">
    <property type="entry name" value="P-loop_NTPase"/>
</dbReference>
<dbReference type="GO" id="GO:0005524">
    <property type="term" value="F:ATP binding"/>
    <property type="evidence" value="ECO:0007669"/>
    <property type="project" value="UniProtKB-KW"/>
</dbReference>
<keyword evidence="1" id="KW-0347">Helicase</keyword>
<evidence type="ECO:0000256" key="1">
    <source>
        <dbReference type="RuleBase" id="RU363044"/>
    </source>
</evidence>
<feature type="domain" description="DNA helicase Pif1-like DEAD-box helicase" evidence="2">
    <location>
        <begin position="229"/>
        <end position="439"/>
    </location>
</feature>
<reference evidence="3" key="1">
    <citation type="submission" date="2021-06" db="EMBL/GenBank/DDBJ databases">
        <authorList>
            <person name="Kallberg Y."/>
            <person name="Tangrot J."/>
            <person name="Rosling A."/>
        </authorList>
    </citation>
    <scope>NUCLEOTIDE SEQUENCE</scope>
    <source>
        <strain evidence="3">CL551</strain>
    </source>
</reference>
<dbReference type="InterPro" id="IPR010285">
    <property type="entry name" value="DNA_helicase_pif1-like_DEAD"/>
</dbReference>
<protein>
    <recommendedName>
        <fullName evidence="1">ATP-dependent DNA helicase</fullName>
        <ecNumber evidence="1">5.6.2.3</ecNumber>
    </recommendedName>
</protein>
<gene>
    <name evidence="3" type="ORF">AMORRO_LOCUS1860</name>
</gene>
<dbReference type="EC" id="5.6.2.3" evidence="1"/>
<name>A0A9N8Z3L9_9GLOM</name>
<dbReference type="PANTHER" id="PTHR10492">
    <property type="match status" value="1"/>
</dbReference>
<keyword evidence="1" id="KW-0233">DNA recombination</keyword>
<evidence type="ECO:0000313" key="4">
    <source>
        <dbReference type="Proteomes" id="UP000789342"/>
    </source>
</evidence>
<comment type="similarity">
    <text evidence="1">Belongs to the helicase family.</text>
</comment>
<evidence type="ECO:0000259" key="2">
    <source>
        <dbReference type="Pfam" id="PF05970"/>
    </source>
</evidence>
<keyword evidence="1" id="KW-0227">DNA damage</keyword>
<comment type="cofactor">
    <cofactor evidence="1">
        <name>Mg(2+)</name>
        <dbReference type="ChEBI" id="CHEBI:18420"/>
    </cofactor>
</comment>
<accession>A0A9N8Z3L9</accession>
<dbReference type="Proteomes" id="UP000789342">
    <property type="component" value="Unassembled WGS sequence"/>
</dbReference>
<dbReference type="Pfam" id="PF05970">
    <property type="entry name" value="PIF1"/>
    <property type="match status" value="1"/>
</dbReference>
<dbReference type="GO" id="GO:0006281">
    <property type="term" value="P:DNA repair"/>
    <property type="evidence" value="ECO:0007669"/>
    <property type="project" value="UniProtKB-KW"/>
</dbReference>
<dbReference type="GO" id="GO:0016787">
    <property type="term" value="F:hydrolase activity"/>
    <property type="evidence" value="ECO:0007669"/>
    <property type="project" value="UniProtKB-KW"/>
</dbReference>
<dbReference type="PANTHER" id="PTHR10492:SF57">
    <property type="entry name" value="ATP-DEPENDENT DNA HELICASE"/>
    <property type="match status" value="1"/>
</dbReference>
<organism evidence="3 4">
    <name type="scientific">Acaulospora morrowiae</name>
    <dbReference type="NCBI Taxonomy" id="94023"/>
    <lineage>
        <taxon>Eukaryota</taxon>
        <taxon>Fungi</taxon>
        <taxon>Fungi incertae sedis</taxon>
        <taxon>Mucoromycota</taxon>
        <taxon>Glomeromycotina</taxon>
        <taxon>Glomeromycetes</taxon>
        <taxon>Diversisporales</taxon>
        <taxon>Acaulosporaceae</taxon>
        <taxon>Acaulospora</taxon>
    </lineage>
</organism>
<dbReference type="OrthoDB" id="5860629at2759"/>
<keyword evidence="1" id="KW-0067">ATP-binding</keyword>
<keyword evidence="1" id="KW-0378">Hydrolase</keyword>
<keyword evidence="4" id="KW-1185">Reference proteome</keyword>
<keyword evidence="1" id="KW-0234">DNA repair</keyword>
<proteinExistence type="inferred from homology"/>
<dbReference type="SUPFAM" id="SSF52540">
    <property type="entry name" value="P-loop containing nucleoside triphosphate hydrolases"/>
    <property type="match status" value="2"/>
</dbReference>
<dbReference type="GO" id="GO:0043139">
    <property type="term" value="F:5'-3' DNA helicase activity"/>
    <property type="evidence" value="ECO:0007669"/>
    <property type="project" value="UniProtKB-EC"/>
</dbReference>
<sequence>MNDRNQRTSLTEYFKTNTQDPDARNLLYADFPLHYTWNKNTKKWNKRKRGGCIGRIFMVHPSEGERYYLRLLLTKVKGARSFEELKSVNGIMYTTFKKSAQQRGFLENDNEYRQCMIEAKEFQMPSQLRDLFATLLVFGNITDVQQLWNENFNAMAEDFMHKGISEGQYQIQAVLQSLNIFLQRHARTVIDYDLPELILETEIENLSKILLEELSYYIAPEDLAKANTLNEAQRIVFNEVLNLINQDKGGVLFIDGPAGSGKTYVYDCLLSHIRSNHQIALAVASSGIAALLLHGGRTAHSRFKIPIIIDENATCNIKKGTDLAILLQKAVLIIWDEAPMLHRHVFEAVDKTLRDIMENNFPFGNKIFLFGGDFRQVLPIISKGTRAQIVNASFNKSYLWPHIRIFSLTTNIRISKAINNKTKTFADYLLRIGNGTEPTIENDLIRLPDEIIIRSQNNEDHINLLINAVYPNLTKNILNTAFITERAILTSLNSDVDEINERIITICPGNQYTYYSFDSTTEDNLNLFPVEYLNSLTPPGLPPHILSLKVVKSQDMMKSSETEIPTDGFDEFTIPDDNDIELFEDS</sequence>
<dbReference type="GO" id="GO:0000723">
    <property type="term" value="P:telomere maintenance"/>
    <property type="evidence" value="ECO:0007669"/>
    <property type="project" value="InterPro"/>
</dbReference>
<dbReference type="GO" id="GO:0006310">
    <property type="term" value="P:DNA recombination"/>
    <property type="evidence" value="ECO:0007669"/>
    <property type="project" value="UniProtKB-KW"/>
</dbReference>
<comment type="caution">
    <text evidence="3">The sequence shown here is derived from an EMBL/GenBank/DDBJ whole genome shotgun (WGS) entry which is preliminary data.</text>
</comment>